<sequence length="424" mass="47225">MQAKKHTFQNGLRLISIPLESTASVTVMVAVAAGSRYEEKYENGLAHFMEHMFFKGAKRYPNTLAVSSAIDGKGGIFNAFTGNEMVAYYVKLASKHAELACDVISDMLLHAKCSPAEIKRERGVIIEEINMYEDDPAAKVAENFDRLLFGNHPLGRPVAGPKKNILALQRKDFMKYRKDFYSPDNLVVVIAGDITHNQAQQLTEKYFRFPAGKKLRDYLPFKTKQPQSCVHIHRKKTEQAHLVLGGFAYDFHHPLKYAAGLLAVILGGGMSSRLFIEVRERRGLCYYISTHEGSYQDCGAFVTTAGVNIKQTAVAVQEIVKQYKKVAKNGVTAAELRRAKDLILGRSALSYENSFSVANLFASQELLIQELASTEEIAKRIEAVTRAEIKEVAQALLRPDNLYLALIGPFKQGAEARFAKLLVS</sequence>
<accession>A0A1F4XH81</accession>
<evidence type="ECO:0000313" key="5">
    <source>
        <dbReference type="Proteomes" id="UP000177521"/>
    </source>
</evidence>
<name>A0A1F4XH81_9BACT</name>
<comment type="caution">
    <text evidence="4">The sequence shown here is derived from an EMBL/GenBank/DDBJ whole genome shotgun (WGS) entry which is preliminary data.</text>
</comment>
<comment type="similarity">
    <text evidence="1">Belongs to the peptidase M16 family.</text>
</comment>
<dbReference type="Pfam" id="PF00675">
    <property type="entry name" value="Peptidase_M16"/>
    <property type="match status" value="1"/>
</dbReference>
<gene>
    <name evidence="4" type="ORF">A2788_00045</name>
</gene>
<evidence type="ECO:0000313" key="4">
    <source>
        <dbReference type="EMBL" id="OGC81075.1"/>
    </source>
</evidence>
<dbReference type="EMBL" id="MEWS01000052">
    <property type="protein sequence ID" value="OGC81075.1"/>
    <property type="molecule type" value="Genomic_DNA"/>
</dbReference>
<protein>
    <recommendedName>
        <fullName evidence="6">Peptidase M16</fullName>
    </recommendedName>
</protein>
<evidence type="ECO:0000259" key="2">
    <source>
        <dbReference type="Pfam" id="PF00675"/>
    </source>
</evidence>
<proteinExistence type="inferred from homology"/>
<dbReference type="SUPFAM" id="SSF63411">
    <property type="entry name" value="LuxS/MPP-like metallohydrolase"/>
    <property type="match status" value="2"/>
</dbReference>
<feature type="domain" description="Peptidase M16 C-terminal" evidence="3">
    <location>
        <begin position="168"/>
        <end position="341"/>
    </location>
</feature>
<dbReference type="GO" id="GO:0046872">
    <property type="term" value="F:metal ion binding"/>
    <property type="evidence" value="ECO:0007669"/>
    <property type="project" value="InterPro"/>
</dbReference>
<evidence type="ECO:0000259" key="3">
    <source>
        <dbReference type="Pfam" id="PF05193"/>
    </source>
</evidence>
<dbReference type="Proteomes" id="UP000177521">
    <property type="component" value="Unassembled WGS sequence"/>
</dbReference>
<dbReference type="AlphaFoldDB" id="A0A1F4XH81"/>
<feature type="domain" description="Peptidase M16 N-terminal" evidence="2">
    <location>
        <begin position="19"/>
        <end position="162"/>
    </location>
</feature>
<dbReference type="InterPro" id="IPR007863">
    <property type="entry name" value="Peptidase_M16_C"/>
</dbReference>
<dbReference type="Gene3D" id="3.30.830.10">
    <property type="entry name" value="Metalloenzyme, LuxS/M16 peptidase-like"/>
    <property type="match status" value="2"/>
</dbReference>
<dbReference type="PANTHER" id="PTHR11851:SF49">
    <property type="entry name" value="MITOCHONDRIAL-PROCESSING PEPTIDASE SUBUNIT ALPHA"/>
    <property type="match status" value="1"/>
</dbReference>
<organism evidence="4 5">
    <name type="scientific">Candidatus Abawacabacteria bacterium RIFCSPHIGHO2_01_FULL_46_8</name>
    <dbReference type="NCBI Taxonomy" id="1817815"/>
    <lineage>
        <taxon>Bacteria</taxon>
        <taxon>Candidatus Abawacaibacteriota</taxon>
    </lineage>
</organism>
<evidence type="ECO:0008006" key="6">
    <source>
        <dbReference type="Google" id="ProtNLM"/>
    </source>
</evidence>
<evidence type="ECO:0000256" key="1">
    <source>
        <dbReference type="ARBA" id="ARBA00007261"/>
    </source>
</evidence>
<dbReference type="PANTHER" id="PTHR11851">
    <property type="entry name" value="METALLOPROTEASE"/>
    <property type="match status" value="1"/>
</dbReference>
<reference evidence="4 5" key="1">
    <citation type="journal article" date="2016" name="Nat. Commun.">
        <title>Thousands of microbial genomes shed light on interconnected biogeochemical processes in an aquifer system.</title>
        <authorList>
            <person name="Anantharaman K."/>
            <person name="Brown C.T."/>
            <person name="Hug L.A."/>
            <person name="Sharon I."/>
            <person name="Castelle C.J."/>
            <person name="Probst A.J."/>
            <person name="Thomas B.C."/>
            <person name="Singh A."/>
            <person name="Wilkins M.J."/>
            <person name="Karaoz U."/>
            <person name="Brodie E.L."/>
            <person name="Williams K.H."/>
            <person name="Hubbard S.S."/>
            <person name="Banfield J.F."/>
        </authorList>
    </citation>
    <scope>NUCLEOTIDE SEQUENCE [LARGE SCALE GENOMIC DNA]</scope>
</reference>
<dbReference type="Pfam" id="PF05193">
    <property type="entry name" value="Peptidase_M16_C"/>
    <property type="match status" value="1"/>
</dbReference>
<dbReference type="InterPro" id="IPR011249">
    <property type="entry name" value="Metalloenz_LuxS/M16"/>
</dbReference>
<dbReference type="InterPro" id="IPR011765">
    <property type="entry name" value="Pept_M16_N"/>
</dbReference>
<dbReference type="InterPro" id="IPR050361">
    <property type="entry name" value="MPP/UQCRC_Complex"/>
</dbReference>